<gene>
    <name evidence="1" type="ORF">DHETER_LOCUS15817</name>
</gene>
<comment type="caution">
    <text evidence="1">The sequence shown here is derived from an EMBL/GenBank/DDBJ whole genome shotgun (WGS) entry which is preliminary data.</text>
</comment>
<name>A0ACA9QZN1_9GLOM</name>
<organism evidence="1 2">
    <name type="scientific">Dentiscutata heterogama</name>
    <dbReference type="NCBI Taxonomy" id="1316150"/>
    <lineage>
        <taxon>Eukaryota</taxon>
        <taxon>Fungi</taxon>
        <taxon>Fungi incertae sedis</taxon>
        <taxon>Mucoromycota</taxon>
        <taxon>Glomeromycotina</taxon>
        <taxon>Glomeromycetes</taxon>
        <taxon>Diversisporales</taxon>
        <taxon>Gigasporaceae</taxon>
        <taxon>Dentiscutata</taxon>
    </lineage>
</organism>
<evidence type="ECO:0000313" key="1">
    <source>
        <dbReference type="EMBL" id="CAG8770763.1"/>
    </source>
</evidence>
<reference evidence="1" key="1">
    <citation type="submission" date="2021-06" db="EMBL/GenBank/DDBJ databases">
        <authorList>
            <person name="Kallberg Y."/>
            <person name="Tangrot J."/>
            <person name="Rosling A."/>
        </authorList>
    </citation>
    <scope>NUCLEOTIDE SEQUENCE</scope>
    <source>
        <strain evidence="1">IL203A</strain>
    </source>
</reference>
<feature type="non-terminal residue" evidence="1">
    <location>
        <position position="1"/>
    </location>
</feature>
<dbReference type="Proteomes" id="UP000789702">
    <property type="component" value="Unassembled WGS sequence"/>
</dbReference>
<accession>A0ACA9QZN1</accession>
<proteinExistence type="predicted"/>
<protein>
    <submittedName>
        <fullName evidence="1">5498_t:CDS:1</fullName>
    </submittedName>
</protein>
<keyword evidence="2" id="KW-1185">Reference proteome</keyword>
<sequence>SIVFLGFGAFQLYGFDQFCIYATPIRPWCLQSSVPLLYLYVQEKYW</sequence>
<evidence type="ECO:0000313" key="2">
    <source>
        <dbReference type="Proteomes" id="UP000789702"/>
    </source>
</evidence>
<dbReference type="EMBL" id="CAJVPU010056650">
    <property type="protein sequence ID" value="CAG8770763.1"/>
    <property type="molecule type" value="Genomic_DNA"/>
</dbReference>